<evidence type="ECO:0000313" key="2">
    <source>
        <dbReference type="Proteomes" id="UP000605970"/>
    </source>
</evidence>
<feature type="non-terminal residue" evidence="1">
    <location>
        <position position="1"/>
    </location>
</feature>
<evidence type="ECO:0000313" key="1">
    <source>
        <dbReference type="EMBL" id="KAF7632693.1"/>
    </source>
</evidence>
<feature type="non-terminal residue" evidence="1">
    <location>
        <position position="134"/>
    </location>
</feature>
<protein>
    <submittedName>
        <fullName evidence="1">Uncharacterized protein</fullName>
    </submittedName>
</protein>
<dbReference type="EMBL" id="JABEBT010000096">
    <property type="protein sequence ID" value="KAF7632693.1"/>
    <property type="molecule type" value="Genomic_DNA"/>
</dbReference>
<reference evidence="1" key="1">
    <citation type="journal article" date="2020" name="Ecol. Evol.">
        <title>Genome structure and content of the rice root-knot nematode (Meloidogyne graminicola).</title>
        <authorList>
            <person name="Phan N.T."/>
            <person name="Danchin E.G.J."/>
            <person name="Klopp C."/>
            <person name="Perfus-Barbeoch L."/>
            <person name="Kozlowski D.K."/>
            <person name="Koutsovoulos G.D."/>
            <person name="Lopez-Roques C."/>
            <person name="Bouchez O."/>
            <person name="Zahm M."/>
            <person name="Besnard G."/>
            <person name="Bellafiore S."/>
        </authorList>
    </citation>
    <scope>NUCLEOTIDE SEQUENCE</scope>
    <source>
        <strain evidence="1">VN-18</strain>
    </source>
</reference>
<comment type="caution">
    <text evidence="1">The sequence shown here is derived from an EMBL/GenBank/DDBJ whole genome shotgun (WGS) entry which is preliminary data.</text>
</comment>
<sequence length="134" mass="15295">FNKGLHAGQLCAKGVKELNSNSCPHFNINEFDREEITIKSLHEGHKGFYSLNVRWINLKVEEENKNKINLEEEAGPSTKKAKGNENEVFHALIDKSHCAILKKSKKTISAMDEIYILEKFSKDINSTKIIYLYG</sequence>
<dbReference type="Proteomes" id="UP000605970">
    <property type="component" value="Unassembled WGS sequence"/>
</dbReference>
<gene>
    <name evidence="1" type="ORF">Mgra_00007912</name>
</gene>
<organism evidence="1 2">
    <name type="scientific">Meloidogyne graminicola</name>
    <dbReference type="NCBI Taxonomy" id="189291"/>
    <lineage>
        <taxon>Eukaryota</taxon>
        <taxon>Metazoa</taxon>
        <taxon>Ecdysozoa</taxon>
        <taxon>Nematoda</taxon>
        <taxon>Chromadorea</taxon>
        <taxon>Rhabditida</taxon>
        <taxon>Tylenchina</taxon>
        <taxon>Tylenchomorpha</taxon>
        <taxon>Tylenchoidea</taxon>
        <taxon>Meloidogynidae</taxon>
        <taxon>Meloidogyninae</taxon>
        <taxon>Meloidogyne</taxon>
    </lineage>
</organism>
<name>A0A8S9ZH78_9BILA</name>
<proteinExistence type="predicted"/>
<dbReference type="AlphaFoldDB" id="A0A8S9ZH78"/>
<accession>A0A8S9ZH78</accession>
<keyword evidence="2" id="KW-1185">Reference proteome</keyword>